<organism evidence="1">
    <name type="scientific">Rhizophora mucronata</name>
    <name type="common">Asiatic mangrove</name>
    <dbReference type="NCBI Taxonomy" id="61149"/>
    <lineage>
        <taxon>Eukaryota</taxon>
        <taxon>Viridiplantae</taxon>
        <taxon>Streptophyta</taxon>
        <taxon>Embryophyta</taxon>
        <taxon>Tracheophyta</taxon>
        <taxon>Spermatophyta</taxon>
        <taxon>Magnoliopsida</taxon>
        <taxon>eudicotyledons</taxon>
        <taxon>Gunneridae</taxon>
        <taxon>Pentapetalae</taxon>
        <taxon>rosids</taxon>
        <taxon>fabids</taxon>
        <taxon>Malpighiales</taxon>
        <taxon>Rhizophoraceae</taxon>
        <taxon>Rhizophora</taxon>
    </lineage>
</organism>
<accession>A0A2P2N9Y0</accession>
<reference evidence="1" key="1">
    <citation type="submission" date="2018-02" db="EMBL/GenBank/DDBJ databases">
        <title>Rhizophora mucronata_Transcriptome.</title>
        <authorList>
            <person name="Meera S.P."/>
            <person name="Sreeshan A."/>
            <person name="Augustine A."/>
        </authorList>
    </citation>
    <scope>NUCLEOTIDE SEQUENCE</scope>
    <source>
        <tissue evidence="1">Leaf</tissue>
    </source>
</reference>
<sequence length="26" mass="2927">MLLTSTFPSPRKARGSSLQFLPVCCW</sequence>
<dbReference type="AlphaFoldDB" id="A0A2P2N9Y0"/>
<evidence type="ECO:0000313" key="1">
    <source>
        <dbReference type="EMBL" id="MBX39200.1"/>
    </source>
</evidence>
<name>A0A2P2N9Y0_RHIMU</name>
<protein>
    <submittedName>
        <fullName evidence="1">Uncharacterized protein</fullName>
    </submittedName>
</protein>
<proteinExistence type="predicted"/>
<dbReference type="EMBL" id="GGEC01058716">
    <property type="protein sequence ID" value="MBX39200.1"/>
    <property type="molecule type" value="Transcribed_RNA"/>
</dbReference>